<name>A0AA38LEM8_TAXCH</name>
<gene>
    <name evidence="1" type="ORF">KI387_016318</name>
</gene>
<evidence type="ECO:0000313" key="1">
    <source>
        <dbReference type="EMBL" id="KAH9321679.1"/>
    </source>
</evidence>
<proteinExistence type="predicted"/>
<dbReference type="AlphaFoldDB" id="A0AA38LEM8"/>
<keyword evidence="2" id="KW-1185">Reference proteome</keyword>
<accession>A0AA38LEM8</accession>
<dbReference type="Proteomes" id="UP000824469">
    <property type="component" value="Unassembled WGS sequence"/>
</dbReference>
<feature type="non-terminal residue" evidence="1">
    <location>
        <position position="1"/>
    </location>
</feature>
<dbReference type="EMBL" id="JAHRHJ020000003">
    <property type="protein sequence ID" value="KAH9321679.1"/>
    <property type="molecule type" value="Genomic_DNA"/>
</dbReference>
<reference evidence="1 2" key="1">
    <citation type="journal article" date="2021" name="Nat. Plants">
        <title>The Taxus genome provides insights into paclitaxel biosynthesis.</title>
        <authorList>
            <person name="Xiong X."/>
            <person name="Gou J."/>
            <person name="Liao Q."/>
            <person name="Li Y."/>
            <person name="Zhou Q."/>
            <person name="Bi G."/>
            <person name="Li C."/>
            <person name="Du R."/>
            <person name="Wang X."/>
            <person name="Sun T."/>
            <person name="Guo L."/>
            <person name="Liang H."/>
            <person name="Lu P."/>
            <person name="Wu Y."/>
            <person name="Zhang Z."/>
            <person name="Ro D.K."/>
            <person name="Shang Y."/>
            <person name="Huang S."/>
            <person name="Yan J."/>
        </authorList>
    </citation>
    <scope>NUCLEOTIDE SEQUENCE [LARGE SCALE GENOMIC DNA]</scope>
    <source>
        <strain evidence="1">Ta-2019</strain>
    </source>
</reference>
<protein>
    <submittedName>
        <fullName evidence="1">Uncharacterized protein</fullName>
    </submittedName>
</protein>
<sequence>RVLDSGFQKSHCRQNPWAVRKHLTVSSSYRVKKETCLRKLVASRERKCDSCCRAIPGSRGVDPGVLVARDQS</sequence>
<organism evidence="1 2">
    <name type="scientific">Taxus chinensis</name>
    <name type="common">Chinese yew</name>
    <name type="synonym">Taxus wallichiana var. chinensis</name>
    <dbReference type="NCBI Taxonomy" id="29808"/>
    <lineage>
        <taxon>Eukaryota</taxon>
        <taxon>Viridiplantae</taxon>
        <taxon>Streptophyta</taxon>
        <taxon>Embryophyta</taxon>
        <taxon>Tracheophyta</taxon>
        <taxon>Spermatophyta</taxon>
        <taxon>Pinopsida</taxon>
        <taxon>Pinidae</taxon>
        <taxon>Conifers II</taxon>
        <taxon>Cupressales</taxon>
        <taxon>Taxaceae</taxon>
        <taxon>Taxus</taxon>
    </lineage>
</organism>
<comment type="caution">
    <text evidence="1">The sequence shown here is derived from an EMBL/GenBank/DDBJ whole genome shotgun (WGS) entry which is preliminary data.</text>
</comment>
<evidence type="ECO:0000313" key="2">
    <source>
        <dbReference type="Proteomes" id="UP000824469"/>
    </source>
</evidence>
<feature type="non-terminal residue" evidence="1">
    <location>
        <position position="72"/>
    </location>
</feature>